<organism evidence="2 3">
    <name type="scientific">Cymbomonas tetramitiformis</name>
    <dbReference type="NCBI Taxonomy" id="36881"/>
    <lineage>
        <taxon>Eukaryota</taxon>
        <taxon>Viridiplantae</taxon>
        <taxon>Chlorophyta</taxon>
        <taxon>Pyramimonadophyceae</taxon>
        <taxon>Pyramimonadales</taxon>
        <taxon>Pyramimonadaceae</taxon>
        <taxon>Cymbomonas</taxon>
    </lineage>
</organism>
<comment type="caution">
    <text evidence="2">The sequence shown here is derived from an EMBL/GenBank/DDBJ whole genome shotgun (WGS) entry which is preliminary data.</text>
</comment>
<reference evidence="2 3" key="1">
    <citation type="journal article" date="2015" name="Genome Biol. Evol.">
        <title>Comparative Genomics of a Bacterivorous Green Alga Reveals Evolutionary Causalities and Consequences of Phago-Mixotrophic Mode of Nutrition.</title>
        <authorList>
            <person name="Burns J.A."/>
            <person name="Paasch A."/>
            <person name="Narechania A."/>
            <person name="Kim E."/>
        </authorList>
    </citation>
    <scope>NUCLEOTIDE SEQUENCE [LARGE SCALE GENOMIC DNA]</scope>
    <source>
        <strain evidence="2 3">PLY_AMNH</strain>
    </source>
</reference>
<evidence type="ECO:0000313" key="2">
    <source>
        <dbReference type="EMBL" id="KAK3236324.1"/>
    </source>
</evidence>
<protein>
    <submittedName>
        <fullName evidence="2">Uncharacterized protein</fullName>
    </submittedName>
</protein>
<keyword evidence="3" id="KW-1185">Reference proteome</keyword>
<evidence type="ECO:0000313" key="3">
    <source>
        <dbReference type="Proteomes" id="UP001190700"/>
    </source>
</evidence>
<gene>
    <name evidence="2" type="ORF">CYMTET_53528</name>
</gene>
<sequence length="421" mass="45963">VDEARRLEAESKASDARKLQKIKAVYIVMNLFGNDNKTTLAEAAAEPNPNKGLFGAVPEMQQFHQKVNKPRVAKLPWLAAAGEQLLILGQGIQPLQVVGQERLQRCSSAPQALAHMLLERDETSAGQMRDLLSLLPLEARLQLAARQLGPDVATWGTWGDFGHFSYREEEAEEAARRERVRTLLRELQSQARQKSKLQELPALRGLQAQQAKMEQAEGALQDSIHSHSIQTIGFNPPGDSPQAKMKQAEGLQDSIHSYGIRTIGFIPPGDSPDEELGIPKCHSCPPELMPSLPPKLQKRSRDSVLMIPSSTAQRRRPQTADGEASGAGVAGLPYSEYDMPGEVRRTSASHLRGVEAPALGSLHGDATLKHVNLGLGKEMSVPVLVANSPATSSTARTEIVRKHGRKKRVGFMSKLKALGVW</sequence>
<dbReference type="AlphaFoldDB" id="A0AAE0BHW9"/>
<feature type="region of interest" description="Disordered" evidence="1">
    <location>
        <begin position="308"/>
        <end position="333"/>
    </location>
</feature>
<accession>A0AAE0BHW9</accession>
<proteinExistence type="predicted"/>
<dbReference type="Proteomes" id="UP001190700">
    <property type="component" value="Unassembled WGS sequence"/>
</dbReference>
<evidence type="ECO:0000256" key="1">
    <source>
        <dbReference type="SAM" id="MobiDB-lite"/>
    </source>
</evidence>
<feature type="non-terminal residue" evidence="2">
    <location>
        <position position="1"/>
    </location>
</feature>
<name>A0AAE0BHW9_9CHLO</name>
<dbReference type="EMBL" id="LGRX02035086">
    <property type="protein sequence ID" value="KAK3236324.1"/>
    <property type="molecule type" value="Genomic_DNA"/>
</dbReference>